<reference evidence="9" key="1">
    <citation type="submission" date="2020-01" db="EMBL/GenBank/DDBJ databases">
        <authorList>
            <person name="Feng Z.H.Z."/>
        </authorList>
    </citation>
    <scope>NUCLEOTIDE SEQUENCE</scope>
    <source>
        <strain evidence="9">CBS107.38</strain>
    </source>
</reference>
<protein>
    <recommendedName>
        <fullName evidence="11">Glycosyltransferase family 2 protein</fullName>
    </recommendedName>
</protein>
<organism evidence="9 10">
    <name type="scientific">Alternaria burnsii</name>
    <dbReference type="NCBI Taxonomy" id="1187904"/>
    <lineage>
        <taxon>Eukaryota</taxon>
        <taxon>Fungi</taxon>
        <taxon>Dikarya</taxon>
        <taxon>Ascomycota</taxon>
        <taxon>Pezizomycotina</taxon>
        <taxon>Dothideomycetes</taxon>
        <taxon>Pleosporomycetidae</taxon>
        <taxon>Pleosporales</taxon>
        <taxon>Pleosporineae</taxon>
        <taxon>Pleosporaceae</taxon>
        <taxon>Alternaria</taxon>
        <taxon>Alternaria sect. Alternaria</taxon>
    </lineage>
</organism>
<dbReference type="Proteomes" id="UP000596902">
    <property type="component" value="Unassembled WGS sequence"/>
</dbReference>
<dbReference type="RefSeq" id="XP_038788146.1">
    <property type="nucleotide sequence ID" value="XM_038929874.1"/>
</dbReference>
<dbReference type="InterPro" id="IPR029044">
    <property type="entry name" value="Nucleotide-diphossugar_trans"/>
</dbReference>
<evidence type="ECO:0000256" key="5">
    <source>
        <dbReference type="ARBA" id="ARBA00022989"/>
    </source>
</evidence>
<keyword evidence="4 8" id="KW-0812">Transmembrane</keyword>
<dbReference type="GO" id="GO:0016020">
    <property type="term" value="C:membrane"/>
    <property type="evidence" value="ECO:0007669"/>
    <property type="project" value="UniProtKB-SubCell"/>
</dbReference>
<dbReference type="Pfam" id="PF13641">
    <property type="entry name" value="Glyco_tranf_2_3"/>
    <property type="match status" value="1"/>
</dbReference>
<dbReference type="AlphaFoldDB" id="A0A8H7B5Q0"/>
<dbReference type="OrthoDB" id="2849215at2759"/>
<keyword evidence="3" id="KW-0808">Transferase</keyword>
<dbReference type="PANTHER" id="PTHR47844:SF1">
    <property type="entry name" value="EXOSTOSIN-LIKE 2"/>
    <property type="match status" value="1"/>
</dbReference>
<evidence type="ECO:0000256" key="6">
    <source>
        <dbReference type="ARBA" id="ARBA00023136"/>
    </source>
</evidence>
<evidence type="ECO:0000256" key="3">
    <source>
        <dbReference type="ARBA" id="ARBA00022679"/>
    </source>
</evidence>
<dbReference type="GO" id="GO:0016757">
    <property type="term" value="F:glycosyltransferase activity"/>
    <property type="evidence" value="ECO:0007669"/>
    <property type="project" value="UniProtKB-KW"/>
</dbReference>
<dbReference type="InterPro" id="IPR052427">
    <property type="entry name" value="Glycosyltrans_GT2/GT47"/>
</dbReference>
<evidence type="ECO:0000256" key="2">
    <source>
        <dbReference type="ARBA" id="ARBA00022676"/>
    </source>
</evidence>
<keyword evidence="5 8" id="KW-1133">Transmembrane helix</keyword>
<dbReference type="PANTHER" id="PTHR47844">
    <property type="entry name" value="SYNTHASE CPS1, PUTATIVE (AFU_ORTHOLOGUE AFUA_7G02500)-RELATED"/>
    <property type="match status" value="1"/>
</dbReference>
<reference evidence="9" key="2">
    <citation type="submission" date="2020-08" db="EMBL/GenBank/DDBJ databases">
        <title>Draft Genome Sequence of Cumin Blight Pathogen Alternaria burnsii.</title>
        <authorList>
            <person name="Feng Z."/>
        </authorList>
    </citation>
    <scope>NUCLEOTIDE SEQUENCE</scope>
    <source>
        <strain evidence="9">CBS107.38</strain>
    </source>
</reference>
<evidence type="ECO:0000313" key="10">
    <source>
        <dbReference type="Proteomes" id="UP000596902"/>
    </source>
</evidence>
<dbReference type="GeneID" id="62203052"/>
<feature type="transmembrane region" description="Helical" evidence="8">
    <location>
        <begin position="142"/>
        <end position="164"/>
    </location>
</feature>
<keyword evidence="7" id="KW-0325">Glycoprotein</keyword>
<feature type="transmembrane region" description="Helical" evidence="8">
    <location>
        <begin position="507"/>
        <end position="528"/>
    </location>
</feature>
<keyword evidence="10" id="KW-1185">Reference proteome</keyword>
<feature type="transmembrane region" description="Helical" evidence="8">
    <location>
        <begin position="77"/>
        <end position="99"/>
    </location>
</feature>
<evidence type="ECO:0000256" key="7">
    <source>
        <dbReference type="ARBA" id="ARBA00023180"/>
    </source>
</evidence>
<feature type="transmembrane region" description="Helical" evidence="8">
    <location>
        <begin position="48"/>
        <end position="65"/>
    </location>
</feature>
<comment type="caution">
    <text evidence="9">The sequence shown here is derived from an EMBL/GenBank/DDBJ whole genome shotgun (WGS) entry which is preliminary data.</text>
</comment>
<evidence type="ECO:0000313" key="9">
    <source>
        <dbReference type="EMBL" id="KAF7677968.1"/>
    </source>
</evidence>
<gene>
    <name evidence="9" type="ORF">GT037_004827</name>
</gene>
<evidence type="ECO:0000256" key="8">
    <source>
        <dbReference type="SAM" id="Phobius"/>
    </source>
</evidence>
<evidence type="ECO:0000256" key="1">
    <source>
        <dbReference type="ARBA" id="ARBA00004370"/>
    </source>
</evidence>
<name>A0A8H7B5Q0_9PLEO</name>
<sequence length="632" mass="73688">MLYFRHSRKVQLRSNSNEKRNGKYEQHRLTQPYHVFEDMSSSKNMQKLASIFGSISFGWIWWLRSLDTNPVTTPYPIWWYLFSTLSLGGWLIFIIYYTIINSNREKTPGPKPHELWNLLHVVPMALLNATVFKSLSVKDKGLLWFSALMAWRYYRTILALYFYFRYEIASNDSLQDLKFKPSDCTVIVPTVGPTNNPVFREMTEQILRNKPACLIFSANSSNAQEDIMTHIEDSIKTFGSEMVTKIKYTCVNHSNKRKQTCHAIDMVKTRITVMVDDTAIWNEQLLNATLPAFNDPDIGLVGTRKVVRYIRPNRNPNTSLMQYYKAWYWAGLWNTIGALYLQRHSFETQASNTADGGVFAVSGRTLFILTAIVRNDHFKDRFLNEHVLKSVFTWLTRLTKWHIPFADQILTYFEKNGLNQNGFGPLLADDDNFITRWTIDHGYSIKIQSSPNATMTTVLGNVETFKFIDQCKRWSRTTFRQNPIALFSDRTIWWKWPISVWTVYFPWLYNFAMVWDLLAILAFCRSELYLDSTNGNTRLILLVSFIWLTKLIKTFPWFWEHPYDFLLYFCPIPAYPIFGYFHSYLKAKTAATCWNNEWSGRNLKKAEAVAGAVSGRKKAEDVSAVVTGLKDE</sequence>
<evidence type="ECO:0008006" key="11">
    <source>
        <dbReference type="Google" id="ProtNLM"/>
    </source>
</evidence>
<comment type="subcellular location">
    <subcellularLocation>
        <location evidence="1">Membrane</location>
    </subcellularLocation>
</comment>
<accession>A0A8H7B5Q0</accession>
<proteinExistence type="predicted"/>
<feature type="transmembrane region" description="Helical" evidence="8">
    <location>
        <begin position="565"/>
        <end position="585"/>
    </location>
</feature>
<keyword evidence="6 8" id="KW-0472">Membrane</keyword>
<evidence type="ECO:0000256" key="4">
    <source>
        <dbReference type="ARBA" id="ARBA00022692"/>
    </source>
</evidence>
<dbReference type="SUPFAM" id="SSF53448">
    <property type="entry name" value="Nucleotide-diphospho-sugar transferases"/>
    <property type="match status" value="1"/>
</dbReference>
<keyword evidence="2" id="KW-0328">Glycosyltransferase</keyword>
<dbReference type="EMBL" id="JAAABM010000005">
    <property type="protein sequence ID" value="KAF7677968.1"/>
    <property type="molecule type" value="Genomic_DNA"/>
</dbReference>